<dbReference type="Proteomes" id="UP000028542">
    <property type="component" value="Unassembled WGS sequence"/>
</dbReference>
<accession>A0A084J8C7</accession>
<gene>
    <name evidence="2" type="ORF">IO99_15890</name>
</gene>
<proteinExistence type="predicted"/>
<dbReference type="AlphaFoldDB" id="A0A084J8C7"/>
<dbReference type="Pfam" id="PF10688">
    <property type="entry name" value="Imp-YgjV"/>
    <property type="match status" value="1"/>
</dbReference>
<keyword evidence="3" id="KW-1185">Reference proteome</keyword>
<feature type="transmembrane region" description="Helical" evidence="1">
    <location>
        <begin position="6"/>
        <end position="23"/>
    </location>
</feature>
<dbReference type="eggNOG" id="ENOG5032YVH">
    <property type="taxonomic scope" value="Bacteria"/>
</dbReference>
<keyword evidence="1" id="KW-0472">Membrane</keyword>
<dbReference type="EMBL" id="JPMD01000039">
    <property type="protein sequence ID" value="KEZ85211.1"/>
    <property type="molecule type" value="Genomic_DNA"/>
</dbReference>
<reference evidence="2 3" key="1">
    <citation type="submission" date="2014-07" db="EMBL/GenBank/DDBJ databases">
        <title>Draft genome of Clostridium sulfidigenes 113A isolated from sediments associated with methane hydrate from Krishna Godavari basin.</title>
        <authorList>
            <person name="Honkalas V.S."/>
            <person name="Dabir A.P."/>
            <person name="Arora P."/>
            <person name="Dhakephalkar P.K."/>
        </authorList>
    </citation>
    <scope>NUCLEOTIDE SEQUENCE [LARGE SCALE GENOMIC DNA]</scope>
    <source>
        <strain evidence="2 3">113A</strain>
    </source>
</reference>
<keyword evidence="1" id="KW-0812">Transmembrane</keyword>
<dbReference type="Gene3D" id="1.20.1280.290">
    <property type="match status" value="1"/>
</dbReference>
<organism evidence="2 3">
    <name type="scientific">Clostridium sulfidigenes</name>
    <dbReference type="NCBI Taxonomy" id="318464"/>
    <lineage>
        <taxon>Bacteria</taxon>
        <taxon>Bacillati</taxon>
        <taxon>Bacillota</taxon>
        <taxon>Clostridia</taxon>
        <taxon>Eubacteriales</taxon>
        <taxon>Clostridiaceae</taxon>
        <taxon>Clostridium</taxon>
    </lineage>
</organism>
<comment type="caution">
    <text evidence="2">The sequence shown here is derived from an EMBL/GenBank/DDBJ whole genome shotgun (WGS) entry which is preliminary data.</text>
</comment>
<protein>
    <submittedName>
        <fullName evidence="2">Lactate dehydrogenase</fullName>
    </submittedName>
</protein>
<dbReference type="InterPro" id="IPR019629">
    <property type="entry name" value="Uncharacterised_HI1736/YgjV"/>
</dbReference>
<evidence type="ECO:0000313" key="2">
    <source>
        <dbReference type="EMBL" id="KEZ85211.1"/>
    </source>
</evidence>
<keyword evidence="1" id="KW-1133">Transmembrane helix</keyword>
<sequence length="81" mass="9497">MFNDTLIEWIGYLASILITISMFMKEIFKLRFINLMGCILFVIYGLIIGAYPVAIANAIIVFINLYYLYKLFREMNTKNNI</sequence>
<evidence type="ECO:0000313" key="3">
    <source>
        <dbReference type="Proteomes" id="UP000028542"/>
    </source>
</evidence>
<feature type="transmembrane region" description="Helical" evidence="1">
    <location>
        <begin position="53"/>
        <end position="69"/>
    </location>
</feature>
<dbReference type="STRING" id="318464.IO99_15890"/>
<name>A0A084J8C7_9CLOT</name>
<evidence type="ECO:0000256" key="1">
    <source>
        <dbReference type="SAM" id="Phobius"/>
    </source>
</evidence>